<comment type="caution">
    <text evidence="2">The sequence shown here is derived from an EMBL/GenBank/DDBJ whole genome shotgun (WGS) entry which is preliminary data.</text>
</comment>
<keyword evidence="1" id="KW-0472">Membrane</keyword>
<accession>A0ABQ7G9Q6</accession>
<sequence length="77" mass="8277">MGCCGQCFRAIIYIFCLPFLLILSVFGMLIWLVLQLFACICSCCAPCACAAQAAASVMNTIVKAPFKMAMWVGDKAA</sequence>
<reference evidence="2" key="1">
    <citation type="submission" date="2017-08" db="EMBL/GenBank/DDBJ databases">
        <authorList>
            <person name="Polle J.E."/>
            <person name="Barry K."/>
            <person name="Cushman J."/>
            <person name="Schmutz J."/>
            <person name="Tran D."/>
            <person name="Hathwaick L.T."/>
            <person name="Yim W.C."/>
            <person name="Jenkins J."/>
            <person name="Mckie-Krisberg Z.M."/>
            <person name="Prochnik S."/>
            <person name="Lindquist E."/>
            <person name="Dockter R.B."/>
            <person name="Adam C."/>
            <person name="Molina H."/>
            <person name="Bunkerborg J."/>
            <person name="Jin E."/>
            <person name="Buchheim M."/>
            <person name="Magnuson J."/>
        </authorList>
    </citation>
    <scope>NUCLEOTIDE SEQUENCE</scope>
    <source>
        <strain evidence="2">CCAP 19/18</strain>
    </source>
</reference>
<gene>
    <name evidence="2" type="ORF">DUNSADRAFT_13301</name>
</gene>
<dbReference type="EMBL" id="MU069957">
    <property type="protein sequence ID" value="KAF5831327.1"/>
    <property type="molecule type" value="Genomic_DNA"/>
</dbReference>
<evidence type="ECO:0000313" key="2">
    <source>
        <dbReference type="EMBL" id="KAF5831327.1"/>
    </source>
</evidence>
<feature type="transmembrane region" description="Helical" evidence="1">
    <location>
        <begin position="12"/>
        <end position="34"/>
    </location>
</feature>
<proteinExistence type="predicted"/>
<evidence type="ECO:0000256" key="1">
    <source>
        <dbReference type="SAM" id="Phobius"/>
    </source>
</evidence>
<keyword evidence="3" id="KW-1185">Reference proteome</keyword>
<dbReference type="Proteomes" id="UP000815325">
    <property type="component" value="Unassembled WGS sequence"/>
</dbReference>
<name>A0ABQ7G9Q6_DUNSA</name>
<keyword evidence="1" id="KW-1133">Transmembrane helix</keyword>
<keyword evidence="1" id="KW-0812">Transmembrane</keyword>
<organism evidence="2 3">
    <name type="scientific">Dunaliella salina</name>
    <name type="common">Green alga</name>
    <name type="synonym">Protococcus salinus</name>
    <dbReference type="NCBI Taxonomy" id="3046"/>
    <lineage>
        <taxon>Eukaryota</taxon>
        <taxon>Viridiplantae</taxon>
        <taxon>Chlorophyta</taxon>
        <taxon>core chlorophytes</taxon>
        <taxon>Chlorophyceae</taxon>
        <taxon>CS clade</taxon>
        <taxon>Chlamydomonadales</taxon>
        <taxon>Dunaliellaceae</taxon>
        <taxon>Dunaliella</taxon>
    </lineage>
</organism>
<protein>
    <submittedName>
        <fullName evidence="2">Uncharacterized protein</fullName>
    </submittedName>
</protein>
<evidence type="ECO:0000313" key="3">
    <source>
        <dbReference type="Proteomes" id="UP000815325"/>
    </source>
</evidence>